<dbReference type="NCBIfam" id="TIGR00199">
    <property type="entry name" value="PncC_domain"/>
    <property type="match status" value="1"/>
</dbReference>
<organism evidence="2 3">
    <name type="scientific">Candidatus Ureaplasma intestinipullorum</name>
    <dbReference type="NCBI Taxonomy" id="2838770"/>
    <lineage>
        <taxon>Bacteria</taxon>
        <taxon>Bacillati</taxon>
        <taxon>Mycoplasmatota</taxon>
        <taxon>Mycoplasmoidales</taxon>
        <taxon>Mycoplasmoidaceae</taxon>
        <taxon>Ureaplasma</taxon>
    </lineage>
</organism>
<accession>A0A9E2NVQ4</accession>
<comment type="caution">
    <text evidence="2">The sequence shown here is derived from an EMBL/GenBank/DDBJ whole genome shotgun (WGS) entry which is preliminary data.</text>
</comment>
<dbReference type="SUPFAM" id="SSF142433">
    <property type="entry name" value="CinA-like"/>
    <property type="match status" value="1"/>
</dbReference>
<dbReference type="InterPro" id="IPR036653">
    <property type="entry name" value="CinA-like_C"/>
</dbReference>
<dbReference type="InterPro" id="IPR008136">
    <property type="entry name" value="CinA_C"/>
</dbReference>
<dbReference type="AlphaFoldDB" id="A0A9E2NVQ4"/>
<protein>
    <submittedName>
        <fullName evidence="2">CinA family protein</fullName>
    </submittedName>
</protein>
<gene>
    <name evidence="2" type="ORF">H9897_00180</name>
</gene>
<name>A0A9E2NVQ4_9BACT</name>
<evidence type="ECO:0000313" key="2">
    <source>
        <dbReference type="EMBL" id="MBU3830568.1"/>
    </source>
</evidence>
<evidence type="ECO:0000313" key="3">
    <source>
        <dbReference type="Proteomes" id="UP000824247"/>
    </source>
</evidence>
<dbReference type="Proteomes" id="UP000824247">
    <property type="component" value="Unassembled WGS sequence"/>
</dbReference>
<evidence type="ECO:0000259" key="1">
    <source>
        <dbReference type="Pfam" id="PF02464"/>
    </source>
</evidence>
<dbReference type="Gene3D" id="3.90.950.20">
    <property type="entry name" value="CinA-like"/>
    <property type="match status" value="1"/>
</dbReference>
<feature type="domain" description="CinA C-terminal" evidence="1">
    <location>
        <begin position="9"/>
        <end position="158"/>
    </location>
</feature>
<sequence>MNKNIISIENIIKNLISKKYKLITVESATCGQLANMIGSFPGVSIFYIGGLITYSSSTKINMLKIKKSRISKFGTISAEIANDMVKNAVKKYNADIGISITGNAGPDNIENKPNGLFFVGIYYQGFTQVHKLNIDQNLSRNEKRNLVSQIALNLMYKTINNIK</sequence>
<dbReference type="Pfam" id="PF02464">
    <property type="entry name" value="CinA"/>
    <property type="match status" value="1"/>
</dbReference>
<reference evidence="2" key="1">
    <citation type="journal article" date="2021" name="PeerJ">
        <title>Extensive microbial diversity within the chicken gut microbiome revealed by metagenomics and culture.</title>
        <authorList>
            <person name="Gilroy R."/>
            <person name="Ravi A."/>
            <person name="Getino M."/>
            <person name="Pursley I."/>
            <person name="Horton D.L."/>
            <person name="Alikhan N.F."/>
            <person name="Baker D."/>
            <person name="Gharbi K."/>
            <person name="Hall N."/>
            <person name="Watson M."/>
            <person name="Adriaenssens E.M."/>
            <person name="Foster-Nyarko E."/>
            <person name="Jarju S."/>
            <person name="Secka A."/>
            <person name="Antonio M."/>
            <person name="Oren A."/>
            <person name="Chaudhuri R.R."/>
            <person name="La Ragione R."/>
            <person name="Hildebrand F."/>
            <person name="Pallen M.J."/>
        </authorList>
    </citation>
    <scope>NUCLEOTIDE SEQUENCE</scope>
    <source>
        <strain evidence="2">A5-1222</strain>
    </source>
</reference>
<dbReference type="EMBL" id="JAHLFM010000002">
    <property type="protein sequence ID" value="MBU3830568.1"/>
    <property type="molecule type" value="Genomic_DNA"/>
</dbReference>
<proteinExistence type="predicted"/>
<reference evidence="2" key="2">
    <citation type="submission" date="2021-04" db="EMBL/GenBank/DDBJ databases">
        <authorList>
            <person name="Gilroy R."/>
        </authorList>
    </citation>
    <scope>NUCLEOTIDE SEQUENCE</scope>
    <source>
        <strain evidence="2">A5-1222</strain>
    </source>
</reference>